<dbReference type="PANTHER" id="PTHR12308:SF73">
    <property type="entry name" value="ANOCTAMIN"/>
    <property type="match status" value="1"/>
</dbReference>
<dbReference type="GO" id="GO:0016020">
    <property type="term" value="C:membrane"/>
    <property type="evidence" value="ECO:0007669"/>
    <property type="project" value="UniProtKB-SubCell"/>
</dbReference>
<keyword evidence="4" id="KW-0472">Membrane</keyword>
<evidence type="ECO:0000256" key="3">
    <source>
        <dbReference type="ARBA" id="ARBA00022989"/>
    </source>
</evidence>
<proteinExistence type="predicted"/>
<dbReference type="InterPro" id="IPR007632">
    <property type="entry name" value="Anoctamin"/>
</dbReference>
<evidence type="ECO:0000256" key="1">
    <source>
        <dbReference type="ARBA" id="ARBA00004141"/>
    </source>
</evidence>
<dbReference type="PANTHER" id="PTHR12308">
    <property type="entry name" value="ANOCTAMIN"/>
    <property type="match status" value="1"/>
</dbReference>
<evidence type="ECO:0000313" key="7">
    <source>
        <dbReference type="Proteomes" id="UP001305414"/>
    </source>
</evidence>
<comment type="subcellular location">
    <subcellularLocation>
        <location evidence="1">Membrane</location>
        <topology evidence="1">Multi-pass membrane protein</topology>
    </subcellularLocation>
</comment>
<dbReference type="AlphaFoldDB" id="A0AAN7UA95"/>
<gene>
    <name evidence="6" type="ORF">RRF57_000494</name>
</gene>
<organism evidence="6 7">
    <name type="scientific">Xylaria bambusicola</name>
    <dbReference type="NCBI Taxonomy" id="326684"/>
    <lineage>
        <taxon>Eukaryota</taxon>
        <taxon>Fungi</taxon>
        <taxon>Dikarya</taxon>
        <taxon>Ascomycota</taxon>
        <taxon>Pezizomycotina</taxon>
        <taxon>Sordariomycetes</taxon>
        <taxon>Xylariomycetidae</taxon>
        <taxon>Xylariales</taxon>
        <taxon>Xylariaceae</taxon>
        <taxon>Xylaria</taxon>
    </lineage>
</organism>
<accession>A0AAN7UA95</accession>
<keyword evidence="7" id="KW-1185">Reference proteome</keyword>
<dbReference type="Pfam" id="PF04547">
    <property type="entry name" value="Anoctamin"/>
    <property type="match status" value="1"/>
</dbReference>
<reference evidence="6 7" key="1">
    <citation type="submission" date="2023-10" db="EMBL/GenBank/DDBJ databases">
        <title>Draft genome sequence of Xylaria bambusicola isolate GMP-LS, the root and basal stem rot pathogen of sugarcane in Indonesia.</title>
        <authorList>
            <person name="Selvaraj P."/>
            <person name="Muralishankar V."/>
            <person name="Muruganantham S."/>
            <person name="Sp S."/>
            <person name="Haryani S."/>
            <person name="Lau K.J.X."/>
            <person name="Naqvi N.I."/>
        </authorList>
    </citation>
    <scope>NUCLEOTIDE SEQUENCE [LARGE SCALE GENOMIC DNA]</scope>
    <source>
        <strain evidence="6">GMP-LS</strain>
    </source>
</reference>
<evidence type="ECO:0000259" key="5">
    <source>
        <dbReference type="Pfam" id="PF04547"/>
    </source>
</evidence>
<evidence type="ECO:0000313" key="6">
    <source>
        <dbReference type="EMBL" id="KAK5624778.1"/>
    </source>
</evidence>
<sequence>MPFGNLMVPYLQIFATTARTFSSEKSIATQEFRINPDRLKSQMVYSAVTAQLVNVALESVVPYVKRTVLGKVQTKRTGQDATSNQDLPEEHEFLQRVREEAKLKVYDVATDYHEMVIQFGYLSLFSSIWPLTPLAFFINNWVELRSDAMKIAITSQRPIPWRSDSIGPWLNALGFLSRTGSIVSSALVFLFSGENDSPGGDPANVNVVGLLLTLLSSEFLYLGAQSVVSYSLAQIDSPGLQKERVARYSTRKQLLEETLGPDAMKETAPPTLDAGEKITLAAPQREAKSLSAGANSTPEQK</sequence>
<dbReference type="GO" id="GO:0032541">
    <property type="term" value="C:cortical endoplasmic reticulum"/>
    <property type="evidence" value="ECO:0007669"/>
    <property type="project" value="TreeGrafter"/>
</dbReference>
<dbReference type="InterPro" id="IPR049452">
    <property type="entry name" value="Anoctamin_TM"/>
</dbReference>
<name>A0AAN7UA95_9PEZI</name>
<protein>
    <recommendedName>
        <fullName evidence="5">Anoctamin transmembrane domain-containing protein</fullName>
    </recommendedName>
</protein>
<evidence type="ECO:0000256" key="4">
    <source>
        <dbReference type="ARBA" id="ARBA00023136"/>
    </source>
</evidence>
<evidence type="ECO:0000256" key="2">
    <source>
        <dbReference type="ARBA" id="ARBA00022692"/>
    </source>
</evidence>
<dbReference type="GO" id="GO:0005254">
    <property type="term" value="F:chloride channel activity"/>
    <property type="evidence" value="ECO:0007669"/>
    <property type="project" value="TreeGrafter"/>
</dbReference>
<keyword evidence="2" id="KW-0812">Transmembrane</keyword>
<feature type="domain" description="Anoctamin transmembrane" evidence="5">
    <location>
        <begin position="2"/>
        <end position="244"/>
    </location>
</feature>
<comment type="caution">
    <text evidence="6">The sequence shown here is derived from an EMBL/GenBank/DDBJ whole genome shotgun (WGS) entry which is preliminary data.</text>
</comment>
<dbReference type="EMBL" id="JAWHQM010000001">
    <property type="protein sequence ID" value="KAK5624778.1"/>
    <property type="molecule type" value="Genomic_DNA"/>
</dbReference>
<keyword evidence="3" id="KW-1133">Transmembrane helix</keyword>
<dbReference type="Proteomes" id="UP001305414">
    <property type="component" value="Unassembled WGS sequence"/>
</dbReference>